<comment type="caution">
    <text evidence="5">The sequence shown here is derived from an EMBL/GenBank/DDBJ whole genome shotgun (WGS) entry which is preliminary data.</text>
</comment>
<dbReference type="SMART" id="SM00119">
    <property type="entry name" value="HECTc"/>
    <property type="match status" value="1"/>
</dbReference>
<dbReference type="PANTHER" id="PTHR45670:SF1">
    <property type="entry name" value="E3 UBIQUITIN-PROTEIN LIGASE HECTD1"/>
    <property type="match status" value="1"/>
</dbReference>
<dbReference type="Gene3D" id="3.30.2410.10">
    <property type="entry name" value="Hect, E3 ligase catalytic domain"/>
    <property type="match status" value="1"/>
</dbReference>
<name>A0A9X8HAQ6_APHAT</name>
<organism evidence="5 6">
    <name type="scientific">Aphanomyces astaci</name>
    <name type="common">Crayfish plague agent</name>
    <dbReference type="NCBI Taxonomy" id="112090"/>
    <lineage>
        <taxon>Eukaryota</taxon>
        <taxon>Sar</taxon>
        <taxon>Stramenopiles</taxon>
        <taxon>Oomycota</taxon>
        <taxon>Saprolegniomycetes</taxon>
        <taxon>Saprolegniales</taxon>
        <taxon>Verrucalvaceae</taxon>
        <taxon>Aphanomyces</taxon>
    </lineage>
</organism>
<evidence type="ECO:0000256" key="2">
    <source>
        <dbReference type="ARBA" id="ARBA00022786"/>
    </source>
</evidence>
<protein>
    <recommendedName>
        <fullName evidence="4">HECT domain-containing protein</fullName>
    </recommendedName>
</protein>
<dbReference type="InterPro" id="IPR000569">
    <property type="entry name" value="HECT_dom"/>
</dbReference>
<reference evidence="5 6" key="1">
    <citation type="journal article" date="2018" name="J. Invertebr. Pathol.">
        <title>New genotyping method for the causative agent of crayfish plague (Aphanomyces astaci) based on whole genome data.</title>
        <authorList>
            <person name="Minardi D."/>
            <person name="Studholme D.J."/>
            <person name="van der Giezen M."/>
            <person name="Pretto T."/>
            <person name="Oidtmann B."/>
        </authorList>
    </citation>
    <scope>NUCLEOTIDE SEQUENCE [LARGE SCALE GENOMIC DNA]</scope>
    <source>
        <strain evidence="5 6">KB13</strain>
    </source>
</reference>
<evidence type="ECO:0000256" key="3">
    <source>
        <dbReference type="PROSITE-ProRule" id="PRU00104"/>
    </source>
</evidence>
<dbReference type="GO" id="GO:0043161">
    <property type="term" value="P:proteasome-mediated ubiquitin-dependent protein catabolic process"/>
    <property type="evidence" value="ECO:0007669"/>
    <property type="project" value="TreeGrafter"/>
</dbReference>
<dbReference type="SUPFAM" id="SSF56204">
    <property type="entry name" value="Hect, E3 ligase catalytic domain"/>
    <property type="match status" value="1"/>
</dbReference>
<feature type="domain" description="HECT" evidence="4">
    <location>
        <begin position="57"/>
        <end position="334"/>
    </location>
</feature>
<dbReference type="InterPro" id="IPR045322">
    <property type="entry name" value="HECTD1/TRIP12-like"/>
</dbReference>
<evidence type="ECO:0000313" key="5">
    <source>
        <dbReference type="EMBL" id="RLO07647.1"/>
    </source>
</evidence>
<dbReference type="AlphaFoldDB" id="A0A9X8HAQ6"/>
<dbReference type="Proteomes" id="UP000275652">
    <property type="component" value="Unassembled WGS sequence"/>
</dbReference>
<dbReference type="InterPro" id="IPR035983">
    <property type="entry name" value="Hect_E3_ubiquitin_ligase"/>
</dbReference>
<keyword evidence="2 3" id="KW-0833">Ubl conjugation pathway</keyword>
<feature type="active site" description="Glycyl thioester intermediate" evidence="3">
    <location>
        <position position="306"/>
    </location>
</feature>
<dbReference type="Pfam" id="PF00632">
    <property type="entry name" value="HECT"/>
    <property type="match status" value="1"/>
</dbReference>
<sequence>SDILHSADAVLKVHAKRKAVLDIVFVGERGYGSGVTAAFYSAVAHALQCNATMHVWRLAGKALQDERLLPLPLSSHFLKLVFGERVDASDLAAIFLEPGRILSQLHTVSKALLQTTPTSDVRIENMSARDWLAAVDLNFVDPITQAELVETNGSAKAVTVDNLHLYVALVVESWLGRGISSQVQAFQEGLGEVVPLTKLKLLFVDELQLTLCGTADVEWTHESLRQTIKLAHGYTSSSEPIEHFIEVLVDMTTAQRRAFLLYATGCPNLPPGGVGFEKLKPQFEVVRRVSPDGQAADATLPFARTCTNTLHLPAYSTKAVLAKQLEYAVLNSKGVIDRD</sequence>
<keyword evidence="1" id="KW-0808">Transferase</keyword>
<dbReference type="EMBL" id="QUTI01023108">
    <property type="protein sequence ID" value="RLO07647.1"/>
    <property type="molecule type" value="Genomic_DNA"/>
</dbReference>
<proteinExistence type="predicted"/>
<evidence type="ECO:0000256" key="1">
    <source>
        <dbReference type="ARBA" id="ARBA00022679"/>
    </source>
</evidence>
<dbReference type="GO" id="GO:0000209">
    <property type="term" value="P:protein polyubiquitination"/>
    <property type="evidence" value="ECO:0007669"/>
    <property type="project" value="TreeGrafter"/>
</dbReference>
<dbReference type="Gene3D" id="3.90.1750.10">
    <property type="entry name" value="Hect, E3 ligase catalytic domains"/>
    <property type="match status" value="1"/>
</dbReference>
<dbReference type="GO" id="GO:0061630">
    <property type="term" value="F:ubiquitin protein ligase activity"/>
    <property type="evidence" value="ECO:0007669"/>
    <property type="project" value="InterPro"/>
</dbReference>
<gene>
    <name evidence="5" type="ORF">DYB28_006005</name>
</gene>
<feature type="non-terminal residue" evidence="5">
    <location>
        <position position="339"/>
    </location>
</feature>
<accession>A0A9X8HAQ6</accession>
<dbReference type="PANTHER" id="PTHR45670">
    <property type="entry name" value="E3 UBIQUITIN-PROTEIN LIGASE TRIP12"/>
    <property type="match status" value="1"/>
</dbReference>
<evidence type="ECO:0000259" key="4">
    <source>
        <dbReference type="PROSITE" id="PS50237"/>
    </source>
</evidence>
<dbReference type="PROSITE" id="PS50237">
    <property type="entry name" value="HECT"/>
    <property type="match status" value="1"/>
</dbReference>
<evidence type="ECO:0000313" key="6">
    <source>
        <dbReference type="Proteomes" id="UP000275652"/>
    </source>
</evidence>